<sequence length="85" mass="9338">MLTDHVLVRGDVGAVDLVVRHLALNPLYLRPHLVEDVAGGLRDALQLLGRQVPGLRYLPLDHVLGRCVLSLQASRPCRCHLSSRG</sequence>
<organism evidence="1">
    <name type="scientific">uncultured Rubrobacteraceae bacterium</name>
    <dbReference type="NCBI Taxonomy" id="349277"/>
    <lineage>
        <taxon>Bacteria</taxon>
        <taxon>Bacillati</taxon>
        <taxon>Actinomycetota</taxon>
        <taxon>Rubrobacteria</taxon>
        <taxon>Rubrobacterales</taxon>
        <taxon>Rubrobacteraceae</taxon>
        <taxon>environmental samples</taxon>
    </lineage>
</organism>
<name>A0A6J4S970_9ACTN</name>
<protein>
    <submittedName>
        <fullName evidence="1">Uncharacterized protein</fullName>
    </submittedName>
</protein>
<evidence type="ECO:0000313" key="1">
    <source>
        <dbReference type="EMBL" id="CAA9492088.1"/>
    </source>
</evidence>
<gene>
    <name evidence="1" type="ORF">AVDCRST_MAG05-1941</name>
</gene>
<reference evidence="1" key="1">
    <citation type="submission" date="2020-02" db="EMBL/GenBank/DDBJ databases">
        <authorList>
            <person name="Meier V. D."/>
        </authorList>
    </citation>
    <scope>NUCLEOTIDE SEQUENCE</scope>
    <source>
        <strain evidence="1">AVDCRST_MAG05</strain>
    </source>
</reference>
<dbReference type="AlphaFoldDB" id="A0A6J4S970"/>
<proteinExistence type="predicted"/>
<accession>A0A6J4S970</accession>
<dbReference type="EMBL" id="CADCVM010000204">
    <property type="protein sequence ID" value="CAA9492088.1"/>
    <property type="molecule type" value="Genomic_DNA"/>
</dbReference>